<dbReference type="InterPro" id="IPR004165">
    <property type="entry name" value="CoA_trans_fam_I"/>
</dbReference>
<dbReference type="Proteomes" id="UP000182379">
    <property type="component" value="Unassembled WGS sequence"/>
</dbReference>
<reference evidence="1 2" key="1">
    <citation type="submission" date="2016-10" db="EMBL/GenBank/DDBJ databases">
        <authorList>
            <person name="Varghese N."/>
            <person name="Submissions S."/>
        </authorList>
    </citation>
    <scope>NUCLEOTIDE SEQUENCE [LARGE SCALE GENOMIC DNA]</scope>
    <source>
        <strain evidence="1 2">WCC6</strain>
    </source>
</reference>
<dbReference type="GO" id="GO:0008410">
    <property type="term" value="F:CoA-transferase activity"/>
    <property type="evidence" value="ECO:0007669"/>
    <property type="project" value="InterPro"/>
</dbReference>
<gene>
    <name evidence="1" type="ORF">SAMN05216495_10660</name>
</gene>
<dbReference type="OMA" id="ENGWPRP"/>
<proteinExistence type="predicted"/>
<evidence type="ECO:0000313" key="1">
    <source>
        <dbReference type="EMBL" id="SDW80439.1"/>
    </source>
</evidence>
<keyword evidence="1" id="KW-0808">Transferase</keyword>
<comment type="caution">
    <text evidence="1">The sequence shown here is derived from an EMBL/GenBank/DDBJ whole genome shotgun (WGS) entry which is preliminary data.</text>
</comment>
<dbReference type="Pfam" id="PF01144">
    <property type="entry name" value="CoA_trans"/>
    <property type="match status" value="1"/>
</dbReference>
<dbReference type="InterPro" id="IPR037171">
    <property type="entry name" value="NagB/RpiA_transferase-like"/>
</dbReference>
<dbReference type="Gene3D" id="3.40.1080.10">
    <property type="entry name" value="Glutaconate Coenzyme A-transferase"/>
    <property type="match status" value="1"/>
</dbReference>
<name>A0A1H2WKB0_ACIFE</name>
<dbReference type="SUPFAM" id="SSF100950">
    <property type="entry name" value="NagB/RpiA/CoA transferase-like"/>
    <property type="match status" value="1"/>
</dbReference>
<dbReference type="Gene3D" id="3.30.30.40">
    <property type="match status" value="1"/>
</dbReference>
<accession>A0A1H2WKB0</accession>
<organism evidence="1 2">
    <name type="scientific">Acidaminococcus fermentans</name>
    <dbReference type="NCBI Taxonomy" id="905"/>
    <lineage>
        <taxon>Bacteria</taxon>
        <taxon>Bacillati</taxon>
        <taxon>Bacillota</taxon>
        <taxon>Negativicutes</taxon>
        <taxon>Acidaminococcales</taxon>
        <taxon>Acidaminococcaceae</taxon>
        <taxon>Acidaminococcus</taxon>
    </lineage>
</organism>
<evidence type="ECO:0000313" key="2">
    <source>
        <dbReference type="Proteomes" id="UP000182379"/>
    </source>
</evidence>
<dbReference type="EMBL" id="FNOP01000006">
    <property type="protein sequence ID" value="SDW80439.1"/>
    <property type="molecule type" value="Genomic_DNA"/>
</dbReference>
<dbReference type="SMR" id="A0A1H2WKB0"/>
<dbReference type="RefSeq" id="WP_012939156.1">
    <property type="nucleotide sequence ID" value="NZ_CALAKB010000015.1"/>
</dbReference>
<dbReference type="GeneID" id="78335515"/>
<protein>
    <submittedName>
        <fullName evidence="1">Glutaconate CoA-transferase subunit A</fullName>
    </submittedName>
</protein>
<dbReference type="SMART" id="SM00882">
    <property type="entry name" value="CoA_trans"/>
    <property type="match status" value="1"/>
</dbReference>
<sequence>MSKVMTLKDAIAKYVHSGDHIALGGFTTDRKPYAAVFEILRQGITDLTGLGGAAGGDWDMLIGNGRVKAYINCYTANSGVTNVSRRFRKWFEAGKLTMEDYSQDVIYMMWHAAALGLPFLPVTLMQGSGLTDEWGISKEVRKTLDKVPDDKFKYIDNPFKPGEKVVAVPVPQVDVAIIHAQQASPDGTVRIWGGKFQDVDIAEAAKYTIVTCEEIISDEEIRRDPTKNDIPGMCVDAVVLAPYGAHPSQCYGLYDYDNPFLKVYDKVSKTQEDFDAFCKEWVFDLKDHDEYLNKLGATRLINLKVVPGLGYHIDMTKEDK</sequence>
<dbReference type="AlphaFoldDB" id="A0A1H2WKB0"/>